<comment type="similarity">
    <text evidence="3">Belongs to the Maf family. YhdE subfamily.</text>
</comment>
<dbReference type="RefSeq" id="WP_283713175.1">
    <property type="nucleotide sequence ID" value="NZ_JASJEW010000003.1"/>
</dbReference>
<keyword evidence="5" id="KW-1185">Reference proteome</keyword>
<comment type="function">
    <text evidence="3">Nucleoside triphosphate pyrophosphatase that hydrolyzes dTTP and UTP. May have a dual role in cell division arrest and in preventing the incorporation of modified nucleotides into cellular nucleic acids.</text>
</comment>
<dbReference type="InterPro" id="IPR003697">
    <property type="entry name" value="Maf-like"/>
</dbReference>
<dbReference type="GO" id="GO:0016787">
    <property type="term" value="F:hydrolase activity"/>
    <property type="evidence" value="ECO:0007669"/>
    <property type="project" value="UniProtKB-KW"/>
</dbReference>
<comment type="caution">
    <text evidence="4">The sequence shown here is derived from an EMBL/GenBank/DDBJ whole genome shotgun (WGS) entry which is preliminary data.</text>
</comment>
<name>A0ABT6ZLU6_9ACTN</name>
<feature type="site" description="Important for substrate specificity" evidence="3">
    <location>
        <position position="155"/>
    </location>
</feature>
<comment type="caution">
    <text evidence="3">Lacks conserved residue(s) required for the propagation of feature annotation.</text>
</comment>
<keyword evidence="3" id="KW-0963">Cytoplasm</keyword>
<comment type="catalytic activity">
    <reaction evidence="3">
        <text>UTP + H2O = UMP + diphosphate + H(+)</text>
        <dbReference type="Rhea" id="RHEA:29395"/>
        <dbReference type="ChEBI" id="CHEBI:15377"/>
        <dbReference type="ChEBI" id="CHEBI:15378"/>
        <dbReference type="ChEBI" id="CHEBI:33019"/>
        <dbReference type="ChEBI" id="CHEBI:46398"/>
        <dbReference type="ChEBI" id="CHEBI:57865"/>
        <dbReference type="EC" id="3.6.1.9"/>
    </reaction>
</comment>
<keyword evidence="3" id="KW-0546">Nucleotide metabolism</keyword>
<dbReference type="EC" id="3.6.1.9" evidence="3"/>
<dbReference type="EMBL" id="JASJEX010000004">
    <property type="protein sequence ID" value="MDJ1130027.1"/>
    <property type="molecule type" value="Genomic_DNA"/>
</dbReference>
<dbReference type="HAMAP" id="MF_00528">
    <property type="entry name" value="Maf"/>
    <property type="match status" value="1"/>
</dbReference>
<evidence type="ECO:0000313" key="4">
    <source>
        <dbReference type="EMBL" id="MDJ1130027.1"/>
    </source>
</evidence>
<dbReference type="CDD" id="cd00555">
    <property type="entry name" value="Maf"/>
    <property type="match status" value="1"/>
</dbReference>
<proteinExistence type="inferred from homology"/>
<sequence>MILASQSPRRIDLMKQGGYVCRTIPANIDESAEPDEEPEALVERLATSKALAVMDRADPNEVVVGADTVVWLDGAVLGKPKDHEDAEAMLGRLSGTRHHVSTGVCLAVKDGHGRVSTHSFVDTADVEFYPLEPQEVWSYAQSEEPMDKAGAYAIQGQGRLFVKGIRGNYDTVVGLPIARVARELRTFINGL</sequence>
<evidence type="ECO:0000313" key="5">
    <source>
        <dbReference type="Proteomes" id="UP001431693"/>
    </source>
</evidence>
<gene>
    <name evidence="4" type="ORF">QJ043_08045</name>
</gene>
<evidence type="ECO:0000256" key="2">
    <source>
        <dbReference type="ARBA" id="ARBA00022801"/>
    </source>
</evidence>
<feature type="site" description="Important for substrate specificity" evidence="3">
    <location>
        <position position="68"/>
    </location>
</feature>
<dbReference type="PIRSF" id="PIRSF006305">
    <property type="entry name" value="Maf"/>
    <property type="match status" value="1"/>
</dbReference>
<protein>
    <recommendedName>
        <fullName evidence="3">dTTP/UTP pyrophosphatase</fullName>
        <shortName evidence="3">dTTPase/UTPase</shortName>
        <ecNumber evidence="3">3.6.1.9</ecNumber>
    </recommendedName>
    <alternativeName>
        <fullName evidence="3">Nucleoside triphosphate pyrophosphatase</fullName>
    </alternativeName>
    <alternativeName>
        <fullName evidence="3">Nucleotide pyrophosphatase</fullName>
        <shortName evidence="3">Nucleotide PPase</shortName>
    </alternativeName>
</protein>
<dbReference type="InterPro" id="IPR029001">
    <property type="entry name" value="ITPase-like_fam"/>
</dbReference>
<evidence type="ECO:0000256" key="1">
    <source>
        <dbReference type="ARBA" id="ARBA00001968"/>
    </source>
</evidence>
<reference evidence="4" key="1">
    <citation type="submission" date="2023-05" db="EMBL/GenBank/DDBJ databases">
        <title>[olsenella] sp. nov., isolated from a pig farm feces dump.</title>
        <authorList>
            <person name="Chang Y.-H."/>
        </authorList>
    </citation>
    <scope>NUCLEOTIDE SEQUENCE</scope>
    <source>
        <strain evidence="4">YH-ols2217</strain>
    </source>
</reference>
<feature type="site" description="Important for substrate specificity" evidence="3">
    <location>
        <position position="9"/>
    </location>
</feature>
<organism evidence="4 5">
    <name type="scientific">Kribbibacterium absianum</name>
    <dbReference type="NCBI Taxonomy" id="3044210"/>
    <lineage>
        <taxon>Bacteria</taxon>
        <taxon>Bacillati</taxon>
        <taxon>Actinomycetota</taxon>
        <taxon>Coriobacteriia</taxon>
        <taxon>Coriobacteriales</taxon>
        <taxon>Kribbibacteriaceae</taxon>
        <taxon>Kribbibacterium</taxon>
    </lineage>
</organism>
<comment type="cofactor">
    <cofactor evidence="1 3">
        <name>a divalent metal cation</name>
        <dbReference type="ChEBI" id="CHEBI:60240"/>
    </cofactor>
</comment>
<dbReference type="NCBIfam" id="TIGR00172">
    <property type="entry name" value="maf"/>
    <property type="match status" value="1"/>
</dbReference>
<keyword evidence="2 3" id="KW-0378">Hydrolase</keyword>
<dbReference type="Pfam" id="PF02545">
    <property type="entry name" value="Maf"/>
    <property type="match status" value="1"/>
</dbReference>
<dbReference type="PANTHER" id="PTHR43213">
    <property type="entry name" value="BIFUNCTIONAL DTTP/UTP PYROPHOSPHATASE/METHYLTRANSFERASE PROTEIN-RELATED"/>
    <property type="match status" value="1"/>
</dbReference>
<dbReference type="Proteomes" id="UP001431693">
    <property type="component" value="Unassembled WGS sequence"/>
</dbReference>
<dbReference type="SUPFAM" id="SSF52972">
    <property type="entry name" value="ITPase-like"/>
    <property type="match status" value="1"/>
</dbReference>
<dbReference type="PANTHER" id="PTHR43213:SF5">
    <property type="entry name" value="BIFUNCTIONAL DTTP_UTP PYROPHOSPHATASE_METHYLTRANSFERASE PROTEIN-RELATED"/>
    <property type="match status" value="1"/>
</dbReference>
<feature type="active site" description="Proton acceptor" evidence="3">
    <location>
        <position position="67"/>
    </location>
</feature>
<evidence type="ECO:0000256" key="3">
    <source>
        <dbReference type="HAMAP-Rule" id="MF_00528"/>
    </source>
</evidence>
<comment type="catalytic activity">
    <reaction evidence="3">
        <text>dTTP + H2O = dTMP + diphosphate + H(+)</text>
        <dbReference type="Rhea" id="RHEA:28534"/>
        <dbReference type="ChEBI" id="CHEBI:15377"/>
        <dbReference type="ChEBI" id="CHEBI:15378"/>
        <dbReference type="ChEBI" id="CHEBI:33019"/>
        <dbReference type="ChEBI" id="CHEBI:37568"/>
        <dbReference type="ChEBI" id="CHEBI:63528"/>
        <dbReference type="EC" id="3.6.1.9"/>
    </reaction>
</comment>
<comment type="subcellular location">
    <subcellularLocation>
        <location evidence="3">Cytoplasm</location>
    </subcellularLocation>
</comment>
<accession>A0ABT6ZLU6</accession>
<dbReference type="Gene3D" id="3.90.950.10">
    <property type="match status" value="1"/>
</dbReference>